<evidence type="ECO:0000259" key="1">
    <source>
        <dbReference type="Pfam" id="PF04773"/>
    </source>
</evidence>
<dbReference type="GO" id="GO:0016989">
    <property type="term" value="F:sigma factor antagonist activity"/>
    <property type="evidence" value="ECO:0007669"/>
    <property type="project" value="TreeGrafter"/>
</dbReference>
<gene>
    <name evidence="3" type="ORF">FAES_4195</name>
</gene>
<dbReference type="KEGG" id="fae:FAES_4195"/>
<dbReference type="PATRIC" id="fig|1166018.3.peg.1150"/>
<dbReference type="InterPro" id="IPR006860">
    <property type="entry name" value="FecR"/>
</dbReference>
<dbReference type="Pfam" id="PF04773">
    <property type="entry name" value="FecR"/>
    <property type="match status" value="1"/>
</dbReference>
<feature type="domain" description="Protein FecR C-terminal" evidence="2">
    <location>
        <begin position="283"/>
        <end position="350"/>
    </location>
</feature>
<evidence type="ECO:0000313" key="4">
    <source>
        <dbReference type="Proteomes" id="UP000011058"/>
    </source>
</evidence>
<accession>I0KDJ2</accession>
<dbReference type="OrthoDB" id="1523489at2"/>
<reference evidence="3 4" key="1">
    <citation type="journal article" date="2012" name="J. Bacteriol.">
        <title>Genome Sequence of Fibrella aestuarina BUZ 2T, a Filamentous Marine Bacterium.</title>
        <authorList>
            <person name="Filippini M."/>
            <person name="Qi W."/>
            <person name="Blom J."/>
            <person name="Goesmann A."/>
            <person name="Smits T.H."/>
            <person name="Bagheri H.C."/>
        </authorList>
    </citation>
    <scope>NUCLEOTIDE SEQUENCE [LARGE SCALE GENOMIC DNA]</scope>
    <source>
        <strain evidence="4">BUZ 2T</strain>
    </source>
</reference>
<dbReference type="PANTHER" id="PTHR30273">
    <property type="entry name" value="PERIPLASMIC SIGNAL SENSOR AND SIGMA FACTOR ACTIVATOR FECR-RELATED"/>
    <property type="match status" value="1"/>
</dbReference>
<dbReference type="InterPro" id="IPR032508">
    <property type="entry name" value="FecR_C"/>
</dbReference>
<organism evidence="3 4">
    <name type="scientific">Fibrella aestuarina BUZ 2</name>
    <dbReference type="NCBI Taxonomy" id="1166018"/>
    <lineage>
        <taxon>Bacteria</taxon>
        <taxon>Pseudomonadati</taxon>
        <taxon>Bacteroidota</taxon>
        <taxon>Cytophagia</taxon>
        <taxon>Cytophagales</taxon>
        <taxon>Spirosomataceae</taxon>
        <taxon>Fibrella</taxon>
    </lineage>
</organism>
<dbReference type="RefSeq" id="WP_015333294.1">
    <property type="nucleotide sequence ID" value="NC_020054.1"/>
</dbReference>
<dbReference type="STRING" id="1166018.FAES_4195"/>
<evidence type="ECO:0000259" key="2">
    <source>
        <dbReference type="Pfam" id="PF16344"/>
    </source>
</evidence>
<dbReference type="eggNOG" id="COG3712">
    <property type="taxonomic scope" value="Bacteria"/>
</dbReference>
<dbReference type="InterPro" id="IPR012373">
    <property type="entry name" value="Ferrdict_sens_TM"/>
</dbReference>
<dbReference type="PANTHER" id="PTHR30273:SF2">
    <property type="entry name" value="PROTEIN FECR"/>
    <property type="match status" value="1"/>
</dbReference>
<proteinExistence type="predicted"/>
<dbReference type="HOGENOM" id="CLU_050192_2_1_10"/>
<dbReference type="PIRSF" id="PIRSF018266">
    <property type="entry name" value="FecR"/>
    <property type="match status" value="1"/>
</dbReference>
<dbReference type="Proteomes" id="UP000011058">
    <property type="component" value="Chromosome"/>
</dbReference>
<evidence type="ECO:0000313" key="3">
    <source>
        <dbReference type="EMBL" id="CCH02195.1"/>
    </source>
</evidence>
<dbReference type="EMBL" id="HE796683">
    <property type="protein sequence ID" value="CCH02195.1"/>
    <property type="molecule type" value="Genomic_DNA"/>
</dbReference>
<dbReference type="Pfam" id="PF16344">
    <property type="entry name" value="FecR_C"/>
    <property type="match status" value="1"/>
</dbReference>
<protein>
    <submittedName>
        <fullName evidence="3">Anti-FecI sigma factor, FecR</fullName>
    </submittedName>
</protein>
<dbReference type="Gene3D" id="2.60.120.1440">
    <property type="match status" value="1"/>
</dbReference>
<sequence>MEVPDYSEYGFEDFLMDADFRAWVQQPTPETDAFWRRFAAAHPELQATMEDAAWAVEHFTIRPHTLPDASRQRIWATLSRHYDQRYAAAAPADETPVLRLPIWRQSWFRVAASLTGALLVGLGWYTLNVPGRHTIETAYTETKQVTLPDGSTVTLNRNSSLTYADDWSADKPREVWVSGEAFFSVHRHAAPTATAPTRPSDAFIVHTDLTNVEVLGTQFDVNTRRGKTRVVLNEGKVKLTRPGANESLLMQPGDLVDVSPSATGFQKRRVDVDSYDAWRDGQLRFDQTPIRDIISGLEDIYGWHISLRRPNLASQTFTATVPADNPDLLLSLLTESFGLHIHRRGSVVTIE</sequence>
<feature type="domain" description="FecR protein" evidence="1">
    <location>
        <begin position="134"/>
        <end position="238"/>
    </location>
</feature>
<dbReference type="AlphaFoldDB" id="I0KDJ2"/>
<name>I0KDJ2_9BACT</name>
<keyword evidence="4" id="KW-1185">Reference proteome</keyword>
<dbReference type="Gene3D" id="3.55.50.30">
    <property type="match status" value="1"/>
</dbReference>